<feature type="transmembrane region" description="Helical" evidence="1">
    <location>
        <begin position="24"/>
        <end position="47"/>
    </location>
</feature>
<keyword evidence="1" id="KW-0812">Transmembrane</keyword>
<name>A0A9D2WQP5_9FIRM</name>
<feature type="transmembrane region" description="Helical" evidence="1">
    <location>
        <begin position="53"/>
        <end position="76"/>
    </location>
</feature>
<evidence type="ECO:0000313" key="2">
    <source>
        <dbReference type="EMBL" id="KAF1085323.1"/>
    </source>
</evidence>
<keyword evidence="1" id="KW-0472">Membrane</keyword>
<keyword evidence="1" id="KW-1133">Transmembrane helix</keyword>
<dbReference type="Proteomes" id="UP000798488">
    <property type="component" value="Unassembled WGS sequence"/>
</dbReference>
<evidence type="ECO:0000313" key="3">
    <source>
        <dbReference type="Proteomes" id="UP000798488"/>
    </source>
</evidence>
<gene>
    <name evidence="2" type="ORF">SPSYN_01459</name>
</gene>
<dbReference type="EMBL" id="LSRS01000003">
    <property type="protein sequence ID" value="KAF1085323.1"/>
    <property type="molecule type" value="Genomic_DNA"/>
</dbReference>
<keyword evidence="3" id="KW-1185">Reference proteome</keyword>
<organism evidence="2 3">
    <name type="scientific">Sporotomaculum syntrophicum</name>
    <dbReference type="NCBI Taxonomy" id="182264"/>
    <lineage>
        <taxon>Bacteria</taxon>
        <taxon>Bacillati</taxon>
        <taxon>Bacillota</taxon>
        <taxon>Clostridia</taxon>
        <taxon>Eubacteriales</taxon>
        <taxon>Desulfallaceae</taxon>
        <taxon>Sporotomaculum</taxon>
    </lineage>
</organism>
<proteinExistence type="predicted"/>
<evidence type="ECO:0000256" key="1">
    <source>
        <dbReference type="SAM" id="Phobius"/>
    </source>
</evidence>
<dbReference type="AlphaFoldDB" id="A0A9D2WQP5"/>
<comment type="caution">
    <text evidence="2">The sequence shown here is derived from an EMBL/GenBank/DDBJ whole genome shotgun (WGS) entry which is preliminary data.</text>
</comment>
<reference evidence="2" key="1">
    <citation type="submission" date="2016-02" db="EMBL/GenBank/DDBJ databases">
        <title>Draft Genome Sequence of Sporotomaculum syntrophicum Strain FB, a Syntrophic Benzoate Degrader.</title>
        <authorList>
            <person name="Nobu M.K."/>
            <person name="Narihiro T."/>
            <person name="Qiu Y.-L."/>
            <person name="Ohashi A."/>
            <person name="Liu W.-T."/>
            <person name="Yuji S."/>
        </authorList>
    </citation>
    <scope>NUCLEOTIDE SEQUENCE</scope>
    <source>
        <strain evidence="2">FB</strain>
    </source>
</reference>
<protein>
    <submittedName>
        <fullName evidence="2">Uncharacterized protein</fullName>
    </submittedName>
</protein>
<accession>A0A9D2WQP5</accession>
<sequence length="122" mass="13745">MSTAIIKGSGYSVNRSSLRKWRTYFMASIYACSGELSISLALGLVLLDFPLTPFLNSFCFLPPTMIVIFIVILIIVKSYCYISVTQSAVINIIYYRYRCIPAIDKFARRTENHGQDNGSPNN</sequence>